<dbReference type="AlphaFoldDB" id="A0A2P2PHS4"/>
<feature type="transmembrane region" description="Helical" evidence="1">
    <location>
        <begin position="21"/>
        <end position="40"/>
    </location>
</feature>
<keyword evidence="1" id="KW-1133">Transmembrane helix</keyword>
<dbReference type="EMBL" id="GGEC01073854">
    <property type="protein sequence ID" value="MBX54338.1"/>
    <property type="molecule type" value="Transcribed_RNA"/>
</dbReference>
<keyword evidence="1" id="KW-0812">Transmembrane</keyword>
<sequence>MLLLLFFTGRMHTMQRSFPSCRLTLLIALVRPITLVALLIKNLMILIFTNITTTASYISVFYLPLYTD</sequence>
<organism evidence="2">
    <name type="scientific">Rhizophora mucronata</name>
    <name type="common">Asiatic mangrove</name>
    <dbReference type="NCBI Taxonomy" id="61149"/>
    <lineage>
        <taxon>Eukaryota</taxon>
        <taxon>Viridiplantae</taxon>
        <taxon>Streptophyta</taxon>
        <taxon>Embryophyta</taxon>
        <taxon>Tracheophyta</taxon>
        <taxon>Spermatophyta</taxon>
        <taxon>Magnoliopsida</taxon>
        <taxon>eudicotyledons</taxon>
        <taxon>Gunneridae</taxon>
        <taxon>Pentapetalae</taxon>
        <taxon>rosids</taxon>
        <taxon>fabids</taxon>
        <taxon>Malpighiales</taxon>
        <taxon>Rhizophoraceae</taxon>
        <taxon>Rhizophora</taxon>
    </lineage>
</organism>
<evidence type="ECO:0000313" key="2">
    <source>
        <dbReference type="EMBL" id="MBX54338.1"/>
    </source>
</evidence>
<reference evidence="2" key="1">
    <citation type="submission" date="2018-02" db="EMBL/GenBank/DDBJ databases">
        <title>Rhizophora mucronata_Transcriptome.</title>
        <authorList>
            <person name="Meera S.P."/>
            <person name="Sreeshan A."/>
            <person name="Augustine A."/>
        </authorList>
    </citation>
    <scope>NUCLEOTIDE SEQUENCE</scope>
    <source>
        <tissue evidence="2">Leaf</tissue>
    </source>
</reference>
<accession>A0A2P2PHS4</accession>
<name>A0A2P2PHS4_RHIMU</name>
<protein>
    <submittedName>
        <fullName evidence="2">Oligopeptide transporter 1-like isoform X2</fullName>
    </submittedName>
</protein>
<keyword evidence="1" id="KW-0472">Membrane</keyword>
<evidence type="ECO:0000256" key="1">
    <source>
        <dbReference type="SAM" id="Phobius"/>
    </source>
</evidence>
<proteinExistence type="predicted"/>
<feature type="transmembrane region" description="Helical" evidence="1">
    <location>
        <begin position="46"/>
        <end position="65"/>
    </location>
</feature>